<gene>
    <name evidence="1" type="ORF">LTR09_009398</name>
</gene>
<evidence type="ECO:0000313" key="2">
    <source>
        <dbReference type="Proteomes" id="UP001271007"/>
    </source>
</evidence>
<accession>A0AAJ0G659</accession>
<evidence type="ECO:0000313" key="1">
    <source>
        <dbReference type="EMBL" id="KAK3049220.1"/>
    </source>
</evidence>
<dbReference type="Proteomes" id="UP001271007">
    <property type="component" value="Unassembled WGS sequence"/>
</dbReference>
<dbReference type="AlphaFoldDB" id="A0AAJ0G659"/>
<organism evidence="1 2">
    <name type="scientific">Extremus antarcticus</name>
    <dbReference type="NCBI Taxonomy" id="702011"/>
    <lineage>
        <taxon>Eukaryota</taxon>
        <taxon>Fungi</taxon>
        <taxon>Dikarya</taxon>
        <taxon>Ascomycota</taxon>
        <taxon>Pezizomycotina</taxon>
        <taxon>Dothideomycetes</taxon>
        <taxon>Dothideomycetidae</taxon>
        <taxon>Mycosphaerellales</taxon>
        <taxon>Extremaceae</taxon>
        <taxon>Extremus</taxon>
    </lineage>
</organism>
<dbReference type="EMBL" id="JAWDJX010000041">
    <property type="protein sequence ID" value="KAK3049220.1"/>
    <property type="molecule type" value="Genomic_DNA"/>
</dbReference>
<sequence>MFVIAGIFVGQIAQSSPIVLIEPDACGYIDVDKSLQTVEGRIGYQALNINISPVSQQYARSCYRYAGSISALNCAVYPKQALDYEVVRDQPCPVPSSDACWTDDDDAIPIKFATKKLDSHEDLGINAPKKERLSFQYQTTCAPLTYNFVDSFTRSTSERRNDTTFGPSPDTAATDYYLFGNYSQFDSSTPWLWSYTPLIRLWGLGVIGYTVNTFLSPEPHNDHQSSQWTPVTPFN</sequence>
<proteinExistence type="predicted"/>
<name>A0AAJ0G659_9PEZI</name>
<protein>
    <submittedName>
        <fullName evidence="1">Uncharacterized protein</fullName>
    </submittedName>
</protein>
<comment type="caution">
    <text evidence="1">The sequence shown here is derived from an EMBL/GenBank/DDBJ whole genome shotgun (WGS) entry which is preliminary data.</text>
</comment>
<keyword evidence="2" id="KW-1185">Reference proteome</keyword>
<reference evidence="1" key="1">
    <citation type="submission" date="2023-04" db="EMBL/GenBank/DDBJ databases">
        <title>Black Yeasts Isolated from many extreme environments.</title>
        <authorList>
            <person name="Coleine C."/>
            <person name="Stajich J.E."/>
            <person name="Selbmann L."/>
        </authorList>
    </citation>
    <scope>NUCLEOTIDE SEQUENCE</scope>
    <source>
        <strain evidence="1">CCFEE 5312</strain>
    </source>
</reference>